<dbReference type="SUPFAM" id="SSF56112">
    <property type="entry name" value="Protein kinase-like (PK-like)"/>
    <property type="match status" value="1"/>
</dbReference>
<proteinExistence type="predicted"/>
<dbReference type="AlphaFoldDB" id="A0A939DBX7"/>
<evidence type="ECO:0000313" key="3">
    <source>
        <dbReference type="Proteomes" id="UP000664303"/>
    </source>
</evidence>
<dbReference type="Gene3D" id="3.30.200.20">
    <property type="entry name" value="Phosphorylase Kinase, domain 1"/>
    <property type="match status" value="1"/>
</dbReference>
<accession>A0A939DBX7</accession>
<dbReference type="Proteomes" id="UP000664303">
    <property type="component" value="Unassembled WGS sequence"/>
</dbReference>
<dbReference type="RefSeq" id="WP_206558835.1">
    <property type="nucleotide sequence ID" value="NZ_JAFKCZ010000001.1"/>
</dbReference>
<sequence>MVATLPQRHQLRLEQALGQWSHWDCGVALSGKPAITAVLGPGHSNHSVQVTAPDGRAFVVRLDGVDTDHHGISRQAEWRALKRAHGQRLAPRPCYFNPDLGVLVCAYLPPDARQRQCPADTAHLLRGIHALPGVHFRLDLGERIAHYQRRCEQVAPRHLAELSPFEGPINRVLQWLRDGTDRQVLCHNDLLAANRLYSGGHLWSLDWEYCAMGSRWFDLAVVCSGDDLDDDDTAALLEAYLQRPPGEIDYLYLAHFGLLYRYLELLWFASVSPQATDWPHRLAALDSAARELVNRGNW</sequence>
<protein>
    <submittedName>
        <fullName evidence="2">Phosphotransferase family protein</fullName>
    </submittedName>
</protein>
<dbReference type="Gene3D" id="3.90.1200.10">
    <property type="match status" value="1"/>
</dbReference>
<comment type="caution">
    <text evidence="2">The sequence shown here is derived from an EMBL/GenBank/DDBJ whole genome shotgun (WGS) entry which is preliminary data.</text>
</comment>
<feature type="domain" description="Aminoglycoside phosphotransferase" evidence="1">
    <location>
        <begin position="39"/>
        <end position="243"/>
    </location>
</feature>
<dbReference type="InterPro" id="IPR011009">
    <property type="entry name" value="Kinase-like_dom_sf"/>
</dbReference>
<keyword evidence="3" id="KW-1185">Reference proteome</keyword>
<organism evidence="2 3">
    <name type="scientific">Parahaliea mediterranea</name>
    <dbReference type="NCBI Taxonomy" id="651086"/>
    <lineage>
        <taxon>Bacteria</taxon>
        <taxon>Pseudomonadati</taxon>
        <taxon>Pseudomonadota</taxon>
        <taxon>Gammaproteobacteria</taxon>
        <taxon>Cellvibrionales</taxon>
        <taxon>Halieaceae</taxon>
        <taxon>Parahaliea</taxon>
    </lineage>
</organism>
<evidence type="ECO:0000313" key="2">
    <source>
        <dbReference type="EMBL" id="MBN7795413.1"/>
    </source>
</evidence>
<evidence type="ECO:0000259" key="1">
    <source>
        <dbReference type="Pfam" id="PF01636"/>
    </source>
</evidence>
<dbReference type="InterPro" id="IPR002575">
    <property type="entry name" value="Aminoglycoside_PTrfase"/>
</dbReference>
<dbReference type="Pfam" id="PF01636">
    <property type="entry name" value="APH"/>
    <property type="match status" value="1"/>
</dbReference>
<reference evidence="2" key="1">
    <citation type="submission" date="2021-02" db="EMBL/GenBank/DDBJ databases">
        <title>PHA producing bacteria isolated from coastal sediment in Guangdong, Shenzhen.</title>
        <authorList>
            <person name="Zheng W."/>
            <person name="Yu S."/>
            <person name="Huang Y."/>
        </authorList>
    </citation>
    <scope>NUCLEOTIDE SEQUENCE</scope>
    <source>
        <strain evidence="2">TN14-10</strain>
    </source>
</reference>
<gene>
    <name evidence="2" type="ORF">JYP50_02350</name>
</gene>
<dbReference type="EMBL" id="JAFKCZ010000001">
    <property type="protein sequence ID" value="MBN7795413.1"/>
    <property type="molecule type" value="Genomic_DNA"/>
</dbReference>
<name>A0A939DBX7_9GAMM</name>
<dbReference type="CDD" id="cd05151">
    <property type="entry name" value="ChoK-like"/>
    <property type="match status" value="1"/>
</dbReference>